<organism evidence="3 4">
    <name type="scientific">Arthrospiribacter ruber</name>
    <dbReference type="NCBI Taxonomy" id="2487934"/>
    <lineage>
        <taxon>Bacteria</taxon>
        <taxon>Pseudomonadati</taxon>
        <taxon>Bacteroidota</taxon>
        <taxon>Cytophagia</taxon>
        <taxon>Cytophagales</taxon>
        <taxon>Cyclobacteriaceae</taxon>
        <taxon>Arthrospiribacter</taxon>
    </lineage>
</organism>
<dbReference type="EMBL" id="RPHB01000003">
    <property type="protein sequence ID" value="MBW3467554.1"/>
    <property type="molecule type" value="Genomic_DNA"/>
</dbReference>
<accession>A0A951IX11</accession>
<sequence length="233" mass="26830">MGKFTHRSTSKEIMDDLKVGGEELEQTLKELRTINRLLGGNHVTIAGMKNLIKSNPKEDYTIADIGCGGGDMLQIIADWAYRKEIPCALIGIDANENIISLAQKKLYDYPNIRFQVANVFDKDFLHEPVDIINFTLFTHHFTDEELISLLRTLKDKAKLGLVINDLHRHPLAYYSIKLLTRFFSKSEMVKNDGPISVLRGFKKSDWEKILNKSGFDHVEISWNWAFRWKVLAY</sequence>
<keyword evidence="3" id="KW-0489">Methyltransferase</keyword>
<dbReference type="CDD" id="cd02440">
    <property type="entry name" value="AdoMet_MTases"/>
    <property type="match status" value="1"/>
</dbReference>
<name>A0A951IX11_9BACT</name>
<keyword evidence="1" id="KW-0808">Transferase</keyword>
<dbReference type="AlphaFoldDB" id="A0A951IX11"/>
<evidence type="ECO:0000256" key="1">
    <source>
        <dbReference type="ARBA" id="ARBA00022679"/>
    </source>
</evidence>
<dbReference type="PANTHER" id="PTHR43861">
    <property type="entry name" value="TRANS-ACONITATE 2-METHYLTRANSFERASE-RELATED"/>
    <property type="match status" value="1"/>
</dbReference>
<protein>
    <submittedName>
        <fullName evidence="3">Methyltransferase domain-containing protein</fullName>
    </submittedName>
</protein>
<dbReference type="Proteomes" id="UP000727490">
    <property type="component" value="Unassembled WGS sequence"/>
</dbReference>
<dbReference type="InterPro" id="IPR041698">
    <property type="entry name" value="Methyltransf_25"/>
</dbReference>
<dbReference type="GO" id="GO:0032259">
    <property type="term" value="P:methylation"/>
    <property type="evidence" value="ECO:0007669"/>
    <property type="project" value="UniProtKB-KW"/>
</dbReference>
<comment type="caution">
    <text evidence="3">The sequence shown here is derived from an EMBL/GenBank/DDBJ whole genome shotgun (WGS) entry which is preliminary data.</text>
</comment>
<dbReference type="RefSeq" id="WP_219287821.1">
    <property type="nucleotide sequence ID" value="NZ_RPHB01000003.1"/>
</dbReference>
<feature type="domain" description="Methyltransferase" evidence="2">
    <location>
        <begin position="62"/>
        <end position="154"/>
    </location>
</feature>
<proteinExistence type="predicted"/>
<reference evidence="3 4" key="1">
    <citation type="journal article" date="2020" name="Syst. Appl. Microbiol.">
        <title>Arthrospiribacter ruber gen. nov., sp. nov., a novel bacterium isolated from Arthrospira cultures.</title>
        <authorList>
            <person name="Waleron M."/>
            <person name="Misztak A."/>
            <person name="Waleron M.M."/>
            <person name="Furmaniak M."/>
            <person name="Mrozik A."/>
            <person name="Waleron K."/>
        </authorList>
    </citation>
    <scope>NUCLEOTIDE SEQUENCE [LARGE SCALE GENOMIC DNA]</scope>
    <source>
        <strain evidence="3 4">DPMB0001</strain>
    </source>
</reference>
<dbReference type="Pfam" id="PF13649">
    <property type="entry name" value="Methyltransf_25"/>
    <property type="match status" value="1"/>
</dbReference>
<evidence type="ECO:0000313" key="3">
    <source>
        <dbReference type="EMBL" id="MBW3467554.1"/>
    </source>
</evidence>
<dbReference type="GO" id="GO:0008168">
    <property type="term" value="F:methyltransferase activity"/>
    <property type="evidence" value="ECO:0007669"/>
    <property type="project" value="UniProtKB-KW"/>
</dbReference>
<evidence type="ECO:0000313" key="4">
    <source>
        <dbReference type="Proteomes" id="UP000727490"/>
    </source>
</evidence>
<gene>
    <name evidence="3" type="ORF">EGN73_06970</name>
</gene>
<keyword evidence="4" id="KW-1185">Reference proteome</keyword>
<evidence type="ECO:0000259" key="2">
    <source>
        <dbReference type="Pfam" id="PF13649"/>
    </source>
</evidence>